<dbReference type="AlphaFoldDB" id="A0A2Z2P3N0"/>
<evidence type="ECO:0000256" key="1">
    <source>
        <dbReference type="ARBA" id="ARBA00022448"/>
    </source>
</evidence>
<evidence type="ECO:0000256" key="8">
    <source>
        <dbReference type="ARBA" id="ARBA00023136"/>
    </source>
</evidence>
<dbReference type="GO" id="GO:0005524">
    <property type="term" value="F:ATP binding"/>
    <property type="evidence" value="ECO:0007669"/>
    <property type="project" value="UniProtKB-KW"/>
</dbReference>
<evidence type="ECO:0000256" key="3">
    <source>
        <dbReference type="ARBA" id="ARBA00022519"/>
    </source>
</evidence>
<dbReference type="Proteomes" id="UP000250079">
    <property type="component" value="Chromosome"/>
</dbReference>
<evidence type="ECO:0000256" key="4">
    <source>
        <dbReference type="ARBA" id="ARBA00022597"/>
    </source>
</evidence>
<dbReference type="GO" id="GO:0055052">
    <property type="term" value="C:ATP-binding cassette (ABC) transporter complex, substrate-binding subunit-containing"/>
    <property type="evidence" value="ECO:0007669"/>
    <property type="project" value="TreeGrafter"/>
</dbReference>
<dbReference type="CDD" id="cd03301">
    <property type="entry name" value="ABC_MalK_N"/>
    <property type="match status" value="1"/>
</dbReference>
<dbReference type="InterPro" id="IPR012340">
    <property type="entry name" value="NA-bd_OB-fold"/>
</dbReference>
<dbReference type="GO" id="GO:0016887">
    <property type="term" value="F:ATP hydrolysis activity"/>
    <property type="evidence" value="ECO:0007669"/>
    <property type="project" value="InterPro"/>
</dbReference>
<dbReference type="GO" id="GO:0008643">
    <property type="term" value="P:carbohydrate transport"/>
    <property type="evidence" value="ECO:0007669"/>
    <property type="project" value="InterPro"/>
</dbReference>
<evidence type="ECO:0000256" key="5">
    <source>
        <dbReference type="ARBA" id="ARBA00022741"/>
    </source>
</evidence>
<dbReference type="Gene3D" id="2.40.50.100">
    <property type="match status" value="1"/>
</dbReference>
<dbReference type="FunFam" id="3.40.50.300:FF:000042">
    <property type="entry name" value="Maltose/maltodextrin ABC transporter, ATP-binding protein"/>
    <property type="match status" value="1"/>
</dbReference>
<dbReference type="EC" id="3.6.3.20" evidence="10"/>
<keyword evidence="2" id="KW-1003">Cell membrane</keyword>
<keyword evidence="1" id="KW-0813">Transport</keyword>
<dbReference type="Gene3D" id="3.40.50.300">
    <property type="entry name" value="P-loop containing nucleotide triphosphate hydrolases"/>
    <property type="match status" value="1"/>
</dbReference>
<keyword evidence="7" id="KW-1278">Translocase</keyword>
<dbReference type="Gene3D" id="2.40.50.140">
    <property type="entry name" value="Nucleic acid-binding proteins"/>
    <property type="match status" value="1"/>
</dbReference>
<dbReference type="GO" id="GO:0001407">
    <property type="term" value="P:glycerophosphodiester transmembrane transport"/>
    <property type="evidence" value="ECO:0007669"/>
    <property type="project" value="TreeGrafter"/>
</dbReference>
<dbReference type="InterPro" id="IPR003593">
    <property type="entry name" value="AAA+_ATPase"/>
</dbReference>
<keyword evidence="4" id="KW-0762">Sugar transport</keyword>
<evidence type="ECO:0000313" key="11">
    <source>
        <dbReference type="Proteomes" id="UP000250079"/>
    </source>
</evidence>
<dbReference type="PANTHER" id="PTHR43875">
    <property type="entry name" value="MALTODEXTRIN IMPORT ATP-BINDING PROTEIN MSMX"/>
    <property type="match status" value="1"/>
</dbReference>
<sequence>MATINIESVTKSFGEVEVIPPLDLQVADGEFVVLVGPSGCGKTTTLRMIAGLETATTGTVSIGSRDVTQLRPGLRNCAMVFQSYALFPHMTVGENITYGMRVRGEGKERAEEAMKEASRILNLDDYLDRKPAELSGGQRQRVAIGRALVRDPDVFLFDEPLSNLDAKLRIEMRTEIKQLHRRLKSTIVYVTHDQIEAMTMADRVIVMQGGVIEQAADPITLYERPRNAFVASFIGAPSMNMLAGKILIQDERPVFIGKNGIEFPAPAYLASMAGKEMVLGIRPEHTGEDSSLGPSIEVGVVEMEPLGPHTLLIGQVGDEKFTAQVHASNKAQPDDRVTVYLDASKMHFFRASDGVALREAGLDS</sequence>
<dbReference type="InterPro" id="IPR040582">
    <property type="entry name" value="OB_MalK-like"/>
</dbReference>
<dbReference type="GO" id="GO:0015794">
    <property type="term" value="P:glycerol-3-phosphate transmembrane transport"/>
    <property type="evidence" value="ECO:0007669"/>
    <property type="project" value="TreeGrafter"/>
</dbReference>
<dbReference type="OrthoDB" id="9802264at2"/>
<keyword evidence="8" id="KW-0472">Membrane</keyword>
<dbReference type="SMART" id="SM00382">
    <property type="entry name" value="AAA"/>
    <property type="match status" value="1"/>
</dbReference>
<dbReference type="RefSeq" id="WP_088919441.1">
    <property type="nucleotide sequence ID" value="NZ_CP018632.1"/>
</dbReference>
<protein>
    <submittedName>
        <fullName evidence="10">sn-glycerol-3-phosphate import ATP-binding protein UgpC</fullName>
        <ecNumber evidence="10">3.6.3.20</ecNumber>
    </submittedName>
</protein>
<dbReference type="GO" id="GO:0140359">
    <property type="term" value="F:ABC-type transporter activity"/>
    <property type="evidence" value="ECO:0007669"/>
    <property type="project" value="InterPro"/>
</dbReference>
<keyword evidence="5" id="KW-0547">Nucleotide-binding</keyword>
<evidence type="ECO:0000256" key="2">
    <source>
        <dbReference type="ARBA" id="ARBA00022475"/>
    </source>
</evidence>
<accession>A0A2Z2P3N0</accession>
<organism evidence="10 11">
    <name type="scientific">Granulosicoccus antarcticus IMCC3135</name>
    <dbReference type="NCBI Taxonomy" id="1192854"/>
    <lineage>
        <taxon>Bacteria</taxon>
        <taxon>Pseudomonadati</taxon>
        <taxon>Pseudomonadota</taxon>
        <taxon>Gammaproteobacteria</taxon>
        <taxon>Chromatiales</taxon>
        <taxon>Granulosicoccaceae</taxon>
        <taxon>Granulosicoccus</taxon>
    </lineage>
</organism>
<dbReference type="InterPro" id="IPR027417">
    <property type="entry name" value="P-loop_NTPase"/>
</dbReference>
<dbReference type="NCBIfam" id="NF008653">
    <property type="entry name" value="PRK11650.1"/>
    <property type="match status" value="1"/>
</dbReference>
<keyword evidence="6 10" id="KW-0067">ATP-binding</keyword>
<feature type="domain" description="ABC transporter" evidence="9">
    <location>
        <begin position="4"/>
        <end position="234"/>
    </location>
</feature>
<dbReference type="PROSITE" id="PS00211">
    <property type="entry name" value="ABC_TRANSPORTER_1"/>
    <property type="match status" value="1"/>
</dbReference>
<dbReference type="SUPFAM" id="SSF50331">
    <property type="entry name" value="MOP-like"/>
    <property type="match status" value="1"/>
</dbReference>
<name>A0A2Z2P3N0_9GAMM</name>
<evidence type="ECO:0000313" key="10">
    <source>
        <dbReference type="EMBL" id="ASJ74404.1"/>
    </source>
</evidence>
<dbReference type="SUPFAM" id="SSF52540">
    <property type="entry name" value="P-loop containing nucleoside triphosphate hydrolases"/>
    <property type="match status" value="1"/>
</dbReference>
<dbReference type="InterPro" id="IPR003439">
    <property type="entry name" value="ABC_transporter-like_ATP-bd"/>
</dbReference>
<dbReference type="EMBL" id="CP018632">
    <property type="protein sequence ID" value="ASJ74404.1"/>
    <property type="molecule type" value="Genomic_DNA"/>
</dbReference>
<dbReference type="Pfam" id="PF17912">
    <property type="entry name" value="OB_MalK"/>
    <property type="match status" value="1"/>
</dbReference>
<dbReference type="PROSITE" id="PS50893">
    <property type="entry name" value="ABC_TRANSPORTER_2"/>
    <property type="match status" value="1"/>
</dbReference>
<evidence type="ECO:0000256" key="6">
    <source>
        <dbReference type="ARBA" id="ARBA00022840"/>
    </source>
</evidence>
<gene>
    <name evidence="10" type="primary">ugpC_14</name>
    <name evidence="10" type="ORF">IMCC3135_21635</name>
</gene>
<keyword evidence="10" id="KW-0378">Hydrolase</keyword>
<dbReference type="InterPro" id="IPR047641">
    <property type="entry name" value="ABC_transpr_MalK/UgpC-like"/>
</dbReference>
<dbReference type="InterPro" id="IPR017871">
    <property type="entry name" value="ABC_transporter-like_CS"/>
</dbReference>
<dbReference type="KEGG" id="gai:IMCC3135_21635"/>
<reference evidence="10 11" key="1">
    <citation type="submission" date="2016-12" db="EMBL/GenBank/DDBJ databases">
        <authorList>
            <person name="Song W.-J."/>
            <person name="Kurnit D.M."/>
        </authorList>
    </citation>
    <scope>NUCLEOTIDE SEQUENCE [LARGE SCALE GENOMIC DNA]</scope>
    <source>
        <strain evidence="10 11">IMCC3135</strain>
    </source>
</reference>
<dbReference type="InterPro" id="IPR008995">
    <property type="entry name" value="Mo/tungstate-bd_C_term_dom"/>
</dbReference>
<keyword evidence="3" id="KW-0997">Cell inner membrane</keyword>
<dbReference type="PANTHER" id="PTHR43875:SF12">
    <property type="entry name" value="SN-GLYCEROL-3-PHOSPHATE IMPORT ATP-BINDING PROTEIN UGPC"/>
    <property type="match status" value="1"/>
</dbReference>
<dbReference type="InterPro" id="IPR015855">
    <property type="entry name" value="ABC_transpr_MalK-like"/>
</dbReference>
<evidence type="ECO:0000259" key="9">
    <source>
        <dbReference type="PROSITE" id="PS50893"/>
    </source>
</evidence>
<dbReference type="Pfam" id="PF00005">
    <property type="entry name" value="ABC_tran"/>
    <property type="match status" value="1"/>
</dbReference>
<proteinExistence type="predicted"/>
<evidence type="ECO:0000256" key="7">
    <source>
        <dbReference type="ARBA" id="ARBA00022967"/>
    </source>
</evidence>
<keyword evidence="11" id="KW-1185">Reference proteome</keyword>